<dbReference type="InterPro" id="IPR023165">
    <property type="entry name" value="rRNA_Ade_diMease-like_C"/>
</dbReference>
<gene>
    <name evidence="7 13" type="primary">rsmA</name>
    <name evidence="7" type="synonym">ksgA</name>
    <name evidence="13" type="ORF">QN062_06475</name>
    <name evidence="12" type="ORF">QN216_00670</name>
    <name evidence="11" type="ORF">QN217_09775</name>
</gene>
<dbReference type="EMBL" id="CP129675">
    <property type="protein sequence ID" value="XDS46398.1"/>
    <property type="molecule type" value="Genomic_DNA"/>
</dbReference>
<evidence type="ECO:0000256" key="6">
    <source>
        <dbReference type="ARBA" id="ARBA00022884"/>
    </source>
</evidence>
<dbReference type="EMBL" id="CP129682">
    <property type="protein sequence ID" value="XDS48822.1"/>
    <property type="molecule type" value="Genomic_DNA"/>
</dbReference>
<keyword evidence="2 7" id="KW-0698">rRNA processing</keyword>
<evidence type="ECO:0000256" key="5">
    <source>
        <dbReference type="ARBA" id="ARBA00022691"/>
    </source>
</evidence>
<dbReference type="InterPro" id="IPR029063">
    <property type="entry name" value="SAM-dependent_MTases_sf"/>
</dbReference>
<dbReference type="SMART" id="SM00650">
    <property type="entry name" value="rADc"/>
    <property type="match status" value="1"/>
</dbReference>
<dbReference type="GO" id="GO:0052908">
    <property type="term" value="F:16S rRNA (adenine(1518)-N(6)/adenine(1519)-N(6))-dimethyltransferase activity"/>
    <property type="evidence" value="ECO:0007669"/>
    <property type="project" value="UniProtKB-EC"/>
</dbReference>
<comment type="catalytic activity">
    <reaction evidence="7">
        <text>adenosine(1518)/adenosine(1519) in 16S rRNA + 4 S-adenosyl-L-methionine = N(6)-dimethyladenosine(1518)/N(6)-dimethyladenosine(1519) in 16S rRNA + 4 S-adenosyl-L-homocysteine + 4 H(+)</text>
        <dbReference type="Rhea" id="RHEA:19609"/>
        <dbReference type="Rhea" id="RHEA-COMP:10232"/>
        <dbReference type="Rhea" id="RHEA-COMP:10233"/>
        <dbReference type="ChEBI" id="CHEBI:15378"/>
        <dbReference type="ChEBI" id="CHEBI:57856"/>
        <dbReference type="ChEBI" id="CHEBI:59789"/>
        <dbReference type="ChEBI" id="CHEBI:74411"/>
        <dbReference type="ChEBI" id="CHEBI:74493"/>
        <dbReference type="EC" id="2.1.1.182"/>
    </reaction>
</comment>
<keyword evidence="5 7" id="KW-0949">S-adenosyl-L-methionine</keyword>
<dbReference type="EC" id="2.1.1.182" evidence="7"/>
<protein>
    <recommendedName>
        <fullName evidence="7">Ribosomal RNA small subunit methyltransferase A</fullName>
        <ecNumber evidence="7">2.1.1.182</ecNumber>
    </recommendedName>
    <alternativeName>
        <fullName evidence="7">16S rRNA (adenine(1518)-N(6)/adenine(1519)-N(6))-dimethyltransferase</fullName>
    </alternativeName>
    <alternativeName>
        <fullName evidence="7">16S rRNA dimethyladenosine transferase</fullName>
    </alternativeName>
    <alternativeName>
        <fullName evidence="7">16S rRNA dimethylase</fullName>
    </alternativeName>
    <alternativeName>
        <fullName evidence="7">S-adenosylmethionine-6-N', N'-adenosyl(rRNA) dimethyltransferase</fullName>
    </alternativeName>
</protein>
<dbReference type="RefSeq" id="WP_369341020.1">
    <property type="nucleotide sequence ID" value="NZ_CP129675.1"/>
</dbReference>
<dbReference type="PROSITE" id="PS51689">
    <property type="entry name" value="SAM_RNA_A_N6_MT"/>
    <property type="match status" value="1"/>
</dbReference>
<keyword evidence="6 7" id="KW-0694">RNA-binding</keyword>
<feature type="region of interest" description="Disordered" evidence="9">
    <location>
        <begin position="295"/>
        <end position="314"/>
    </location>
</feature>
<feature type="binding site" evidence="7 8">
    <location>
        <position position="88"/>
    </location>
    <ligand>
        <name>S-adenosyl-L-methionine</name>
        <dbReference type="ChEBI" id="CHEBI:59789"/>
    </ligand>
</feature>
<evidence type="ECO:0000313" key="11">
    <source>
        <dbReference type="EMBL" id="XDS46398.1"/>
    </source>
</evidence>
<dbReference type="KEGG" id="bfk:QN062_06475"/>
<evidence type="ECO:0000256" key="1">
    <source>
        <dbReference type="ARBA" id="ARBA00022490"/>
    </source>
</evidence>
<comment type="subcellular location">
    <subcellularLocation>
        <location evidence="7">Cytoplasm</location>
    </subcellularLocation>
</comment>
<dbReference type="GO" id="GO:0005829">
    <property type="term" value="C:cytosol"/>
    <property type="evidence" value="ECO:0007669"/>
    <property type="project" value="TreeGrafter"/>
</dbReference>
<dbReference type="GO" id="GO:0003723">
    <property type="term" value="F:RNA binding"/>
    <property type="evidence" value="ECO:0007669"/>
    <property type="project" value="UniProtKB-UniRule"/>
</dbReference>
<dbReference type="InterPro" id="IPR020598">
    <property type="entry name" value="rRNA_Ade_methylase_Trfase_N"/>
</dbReference>
<evidence type="ECO:0000259" key="10">
    <source>
        <dbReference type="SMART" id="SM00650"/>
    </source>
</evidence>
<dbReference type="NCBIfam" id="TIGR00755">
    <property type="entry name" value="ksgA"/>
    <property type="match status" value="1"/>
</dbReference>
<feature type="binding site" evidence="7 8">
    <location>
        <position position="141"/>
    </location>
    <ligand>
        <name>S-adenosyl-L-methionine</name>
        <dbReference type="ChEBI" id="CHEBI:59789"/>
    </ligand>
</feature>
<dbReference type="Gene3D" id="1.10.8.100">
    <property type="entry name" value="Ribosomal RNA adenine dimethylase-like, domain 2"/>
    <property type="match status" value="1"/>
</dbReference>
<evidence type="ECO:0000256" key="2">
    <source>
        <dbReference type="ARBA" id="ARBA00022552"/>
    </source>
</evidence>
<dbReference type="PROSITE" id="PS01131">
    <property type="entry name" value="RRNA_A_DIMETH"/>
    <property type="match status" value="1"/>
</dbReference>
<organism evidence="13">
    <name type="scientific">Bifidobacterium fermentum</name>
    <dbReference type="NCBI Taxonomy" id="3059035"/>
    <lineage>
        <taxon>Bacteria</taxon>
        <taxon>Bacillati</taxon>
        <taxon>Actinomycetota</taxon>
        <taxon>Actinomycetes</taxon>
        <taxon>Bifidobacteriales</taxon>
        <taxon>Bifidobacteriaceae</taxon>
        <taxon>Bifidobacterium</taxon>
    </lineage>
</organism>
<evidence type="ECO:0000256" key="9">
    <source>
        <dbReference type="SAM" id="MobiDB-lite"/>
    </source>
</evidence>
<dbReference type="Gene3D" id="3.40.50.150">
    <property type="entry name" value="Vaccinia Virus protein VP39"/>
    <property type="match status" value="1"/>
</dbReference>
<feature type="binding site" evidence="7 8">
    <location>
        <position position="118"/>
    </location>
    <ligand>
        <name>S-adenosyl-L-methionine</name>
        <dbReference type="ChEBI" id="CHEBI:59789"/>
    </ligand>
</feature>
<keyword evidence="1 7" id="KW-0963">Cytoplasm</keyword>
<reference evidence="13" key="1">
    <citation type="submission" date="2023-07" db="EMBL/GenBank/DDBJ databases">
        <title>Bifidobacterium aquikefiriaerophilum sp. nov. and Bifidobacterium eccum sp. nov., isolated from water kefir.</title>
        <authorList>
            <person name="Breselge S."/>
            <person name="Bellassi P."/>
            <person name="Barcenilla C."/>
            <person name="Alvarez-Ordonez A."/>
            <person name="Morelli L."/>
            <person name="Cotter P.D."/>
        </authorList>
    </citation>
    <scope>NUCLEOTIDE SEQUENCE</scope>
    <source>
        <strain evidence="13">WK012_4_13</strain>
        <strain evidence="12">WK013_4_14</strain>
        <strain evidence="11">WK048_4_13</strain>
    </source>
</reference>
<dbReference type="InterPro" id="IPR011530">
    <property type="entry name" value="rRNA_adenine_dimethylase"/>
</dbReference>
<dbReference type="PANTHER" id="PTHR11727:SF7">
    <property type="entry name" value="DIMETHYLADENOSINE TRANSFERASE-RELATED"/>
    <property type="match status" value="1"/>
</dbReference>
<feature type="domain" description="Ribosomal RNA adenine methylase transferase N-terminal" evidence="10">
    <location>
        <begin position="47"/>
        <end position="226"/>
    </location>
</feature>
<evidence type="ECO:0000313" key="12">
    <source>
        <dbReference type="EMBL" id="XDS48822.1"/>
    </source>
</evidence>
<comment type="similarity">
    <text evidence="7">Belongs to the class I-like SAM-binding methyltransferase superfamily. rRNA adenine N(6)-methyltransferase family. RsmA subfamily.</text>
</comment>
<dbReference type="FunFam" id="3.40.50.150:FF:000023">
    <property type="entry name" value="Ribosomal RNA small subunit methyltransferase A"/>
    <property type="match status" value="1"/>
</dbReference>
<dbReference type="EMBL" id="CP129683">
    <property type="protein sequence ID" value="XDS50048.1"/>
    <property type="molecule type" value="Genomic_DNA"/>
</dbReference>
<feature type="binding site" evidence="7 8">
    <location>
        <position position="42"/>
    </location>
    <ligand>
        <name>S-adenosyl-L-methionine</name>
        <dbReference type="ChEBI" id="CHEBI:59789"/>
    </ligand>
</feature>
<sequence length="314" mass="33868">MPVQSHIASEQPGSGLLGAGDIRRLAMEAGITPTKKLGQNFVIDPGTVRRIVHEAGIHAGESVLEVGPGLGSLTLGLLESGADVHAIEIDAALARKLASTVREFMPEAAERLSVLNMDALQVQARDIPDFEDGRPFSLVANLPYNVATPVILTLLARFPALNSLLVMVQKEVADRLVAQPGTKIYGVPSVKLAWYGNAQRAGSVGRNVFWPAPNVDSALVRFQRTQGNHQPDDTRAVFAIIDAAFRQRRKTLHAALRGLVHDSAYQICGIDPKRRGETLSIDEFESLSLAESGRPFQEQHNLEASGSGYDAKLS</sequence>
<dbReference type="AlphaFoldDB" id="A0AB39ULK0"/>
<dbReference type="PANTHER" id="PTHR11727">
    <property type="entry name" value="DIMETHYLADENOSINE TRANSFERASE"/>
    <property type="match status" value="1"/>
</dbReference>
<feature type="binding site" evidence="7 8">
    <location>
        <position position="67"/>
    </location>
    <ligand>
        <name>S-adenosyl-L-methionine</name>
        <dbReference type="ChEBI" id="CHEBI:59789"/>
    </ligand>
</feature>
<dbReference type="SUPFAM" id="SSF53335">
    <property type="entry name" value="S-adenosyl-L-methionine-dependent methyltransferases"/>
    <property type="match status" value="1"/>
</dbReference>
<evidence type="ECO:0000256" key="7">
    <source>
        <dbReference type="HAMAP-Rule" id="MF_00607"/>
    </source>
</evidence>
<dbReference type="Pfam" id="PF00398">
    <property type="entry name" value="RrnaAD"/>
    <property type="match status" value="1"/>
</dbReference>
<accession>A0AB39ULK0</accession>
<evidence type="ECO:0000256" key="4">
    <source>
        <dbReference type="ARBA" id="ARBA00022679"/>
    </source>
</evidence>
<comment type="function">
    <text evidence="7">Specifically dimethylates two adjacent adenosines (A1518 and A1519) in the loop of a conserved hairpin near the 3'-end of 16S rRNA in the 30S particle. May play a critical role in biogenesis of 30S subunits.</text>
</comment>
<feature type="binding site" evidence="7 8">
    <location>
        <position position="40"/>
    </location>
    <ligand>
        <name>S-adenosyl-L-methionine</name>
        <dbReference type="ChEBI" id="CHEBI:59789"/>
    </ligand>
</feature>
<name>A0AB39ULK0_9BIFI</name>
<evidence type="ECO:0000313" key="13">
    <source>
        <dbReference type="EMBL" id="XDS50048.1"/>
    </source>
</evidence>
<keyword evidence="3 7" id="KW-0489">Methyltransferase</keyword>
<keyword evidence="4 7" id="KW-0808">Transferase</keyword>
<dbReference type="InterPro" id="IPR001737">
    <property type="entry name" value="KsgA/Erm"/>
</dbReference>
<evidence type="ECO:0000256" key="8">
    <source>
        <dbReference type="PROSITE-ProRule" id="PRU01026"/>
    </source>
</evidence>
<dbReference type="HAMAP" id="MF_00607">
    <property type="entry name" value="16SrRNA_methyltr_A"/>
    <property type="match status" value="1"/>
</dbReference>
<proteinExistence type="inferred from homology"/>
<dbReference type="InterPro" id="IPR020596">
    <property type="entry name" value="rRNA_Ade_Mease_Trfase_CS"/>
</dbReference>
<evidence type="ECO:0000256" key="3">
    <source>
        <dbReference type="ARBA" id="ARBA00022603"/>
    </source>
</evidence>